<dbReference type="Pfam" id="PF00560">
    <property type="entry name" value="LRR_1"/>
    <property type="match status" value="2"/>
</dbReference>
<dbReference type="PROSITE" id="PS51450">
    <property type="entry name" value="LRR"/>
    <property type="match status" value="4"/>
</dbReference>
<feature type="region of interest" description="Disordered" evidence="3">
    <location>
        <begin position="89"/>
        <end position="354"/>
    </location>
</feature>
<dbReference type="GO" id="GO:0005737">
    <property type="term" value="C:cytoplasm"/>
    <property type="evidence" value="ECO:0007669"/>
    <property type="project" value="TreeGrafter"/>
</dbReference>
<proteinExistence type="predicted"/>
<dbReference type="InterPro" id="IPR001611">
    <property type="entry name" value="Leu-rich_rpt"/>
</dbReference>
<gene>
    <name evidence="4" type="ORF">TSTA_120830</name>
</gene>
<dbReference type="PANTHER" id="PTHR48051">
    <property type="match status" value="1"/>
</dbReference>
<dbReference type="RefSeq" id="XP_002482331.1">
    <property type="nucleotide sequence ID" value="XM_002482286.1"/>
</dbReference>
<keyword evidence="5" id="KW-1185">Reference proteome</keyword>
<sequence length="1005" mass="110119">MQQTKMPDRPSGIPRPVSRIPLPTQTTVKTLKPSPSRERLQADTGIDLRRLRRPSQETLTRKLSSQHLRRRESTQTLHSFIEDAESPVEFDGETWNTSRGRTDPLSPGAPSLSDRTIETLSRIPPSPSPHNRRTLHIGHDTSMGPPLRPASRVNDYSRPPSRSSQHLGIEEGDGVPSPTARRASSRLSSVSMSSRESVPSQLPNKTTESATSINSTRRQSLGPGKRSSMIGAPSKRGDTLPLRSARVPGNNDGASGRPKPRLSLSSAFVKPTPDEVTPSSVTVKKTRQPPSNIGSNMTSPSSIASKNSSNGSDQTVEPDTEIRKVSKSSNALRESIAKAKAARKTARQSSTGPAARDVWDNIEVQDPFGQLLKDGGNKAVLQKRVDTARKSGSLNIAALGLSTLPDEVLKMYEYDPNSNSDWFENVDLVKFIAADNELATLPDAAFPDIDPEDLDMEHESKGNQFGGLEILDLHGNVLQSLPMGLRRLQRLTSLNLSNNQLKMEDIAVIAQLHQLIDLKLANNNLKGTLLSGICQLSNLEVLDLHGNSVNLLPNTTSELRSLKTLNLAENELTWLPSIALSKLPLVELNASRNKLQDTLFESTGEGFRNLQSLNVAFNSLNKLSEDDGFNLPNLQFLLVDANRLKSLPSLVACRSLLRITAEGNGITTLPDGFFDLRNLKHVDLTANDLSKLDERIGLMENLVTFCIANNPLRERKFLTMDTEDLKNDLRYRCAPPATASPDNDGAPVPRARSEAGDEEEEGSVATEFTLAPESPSHLNRWKVKTGGVLDRSATEMTELDADELKPLLSNYDIKCLYLQRNKLQTFPVLALNLISTTLIDLDLSKNPLKTDQLFAESVSFPQLQSLTLNGSGLTAVDSLFENLTAPALKFLDISNNRLTGSLPLARQHYPKLITYLAADNQLSSLEYEAVKGLQVLDISNNDIDFLPPKIGLLGGEDGGGLKRLEVAGNTFRVPRWQVVQKGTEAILEWLKGRIPADELNAESEV</sequence>
<dbReference type="HOGENOM" id="CLU_007408_0_0_1"/>
<feature type="compositionally biased region" description="Polar residues" evidence="3">
    <location>
        <begin position="277"/>
        <end position="298"/>
    </location>
</feature>
<dbReference type="EMBL" id="EQ962655">
    <property type="protein sequence ID" value="EED18339.1"/>
    <property type="molecule type" value="Genomic_DNA"/>
</dbReference>
<dbReference type="InParanoid" id="B8MA10"/>
<evidence type="ECO:0000313" key="4">
    <source>
        <dbReference type="EMBL" id="EED18339.1"/>
    </source>
</evidence>
<evidence type="ECO:0000256" key="3">
    <source>
        <dbReference type="SAM" id="MobiDB-lite"/>
    </source>
</evidence>
<dbReference type="SUPFAM" id="SSF52058">
    <property type="entry name" value="L domain-like"/>
    <property type="match status" value="2"/>
</dbReference>
<dbReference type="Gene3D" id="3.80.10.10">
    <property type="entry name" value="Ribonuclease Inhibitor"/>
    <property type="match status" value="2"/>
</dbReference>
<dbReference type="AlphaFoldDB" id="B8MA10"/>
<dbReference type="InterPro" id="IPR032675">
    <property type="entry name" value="LRR_dom_sf"/>
</dbReference>
<dbReference type="VEuPathDB" id="FungiDB:TSTA_120830"/>
<keyword evidence="2" id="KW-0677">Repeat</keyword>
<dbReference type="InterPro" id="IPR050216">
    <property type="entry name" value="LRR_domain-containing"/>
</dbReference>
<dbReference type="STRING" id="441959.B8MA10"/>
<dbReference type="OrthoDB" id="676979at2759"/>
<evidence type="ECO:0000256" key="2">
    <source>
        <dbReference type="ARBA" id="ARBA00022737"/>
    </source>
</evidence>
<keyword evidence="1" id="KW-0433">Leucine-rich repeat</keyword>
<protein>
    <submittedName>
        <fullName evidence="4">Conserved leucine-rich repeat protein</fullName>
    </submittedName>
</protein>
<evidence type="ECO:0000313" key="5">
    <source>
        <dbReference type="Proteomes" id="UP000001745"/>
    </source>
</evidence>
<dbReference type="SMART" id="SM00364">
    <property type="entry name" value="LRR_BAC"/>
    <property type="match status" value="6"/>
</dbReference>
<feature type="compositionally biased region" description="Basic and acidic residues" evidence="3">
    <location>
        <begin position="35"/>
        <end position="48"/>
    </location>
</feature>
<dbReference type="Proteomes" id="UP000001745">
    <property type="component" value="Unassembled WGS sequence"/>
</dbReference>
<accession>B8MA10</accession>
<reference evidence="5" key="1">
    <citation type="journal article" date="2015" name="Genome Announc.">
        <title>Genome sequence of the AIDS-associated pathogen Penicillium marneffei (ATCC18224) and its near taxonomic relative Talaromyces stipitatus (ATCC10500).</title>
        <authorList>
            <person name="Nierman W.C."/>
            <person name="Fedorova-Abrams N.D."/>
            <person name="Andrianopoulos A."/>
        </authorList>
    </citation>
    <scope>NUCLEOTIDE SEQUENCE [LARGE SCALE GENOMIC DNA]</scope>
    <source>
        <strain evidence="5">ATCC 10500 / CBS 375.48 / QM 6759 / NRRL 1006</strain>
    </source>
</reference>
<evidence type="ECO:0000256" key="1">
    <source>
        <dbReference type="ARBA" id="ARBA00022614"/>
    </source>
</evidence>
<name>B8MA10_TALSN</name>
<feature type="compositionally biased region" description="Polar residues" evidence="3">
    <location>
        <begin position="201"/>
        <end position="219"/>
    </location>
</feature>
<organism evidence="4 5">
    <name type="scientific">Talaromyces stipitatus (strain ATCC 10500 / CBS 375.48 / QM 6759 / NRRL 1006)</name>
    <name type="common">Penicillium stipitatum</name>
    <dbReference type="NCBI Taxonomy" id="441959"/>
    <lineage>
        <taxon>Eukaryota</taxon>
        <taxon>Fungi</taxon>
        <taxon>Dikarya</taxon>
        <taxon>Ascomycota</taxon>
        <taxon>Pezizomycotina</taxon>
        <taxon>Eurotiomycetes</taxon>
        <taxon>Eurotiomycetidae</taxon>
        <taxon>Eurotiales</taxon>
        <taxon>Trichocomaceae</taxon>
        <taxon>Talaromyces</taxon>
        <taxon>Talaromyces sect. Talaromyces</taxon>
    </lineage>
</organism>
<feature type="region of interest" description="Disordered" evidence="3">
    <location>
        <begin position="733"/>
        <end position="764"/>
    </location>
</feature>
<dbReference type="eggNOG" id="KOG0472">
    <property type="taxonomic scope" value="Eukaryota"/>
</dbReference>
<dbReference type="PANTHER" id="PTHR48051:SF1">
    <property type="entry name" value="RAS SUPPRESSOR PROTEIN 1"/>
    <property type="match status" value="1"/>
</dbReference>
<dbReference type="GeneID" id="8100067"/>
<dbReference type="PhylomeDB" id="B8MA10"/>
<feature type="compositionally biased region" description="Low complexity" evidence="3">
    <location>
        <begin position="175"/>
        <end position="200"/>
    </location>
</feature>
<dbReference type="InterPro" id="IPR003591">
    <property type="entry name" value="Leu-rich_rpt_typical-subtyp"/>
</dbReference>
<dbReference type="SMART" id="SM00369">
    <property type="entry name" value="LRR_TYP"/>
    <property type="match status" value="9"/>
</dbReference>
<feature type="compositionally biased region" description="Low complexity" evidence="3">
    <location>
        <begin position="299"/>
        <end position="312"/>
    </location>
</feature>
<dbReference type="OMA" id="SWQIKSG"/>
<feature type="region of interest" description="Disordered" evidence="3">
    <location>
        <begin position="1"/>
        <end position="48"/>
    </location>
</feature>